<accession>A0AAV1Q060</accession>
<comment type="caution">
    <text evidence="2">The sequence shown here is derived from an EMBL/GenBank/DDBJ whole genome shotgun (WGS) entry which is preliminary data.</text>
</comment>
<sequence length="140" mass="15763">MPHLSFVDLAVLWILLFCLMSGLCEGSEPLQYGREFFLLLRGSGVGSVDPSAVFPAENIRQDLSGDQRWSSKPTGVRKMGRCSGVRQRLKRQGLRRIPLPTIMLAKVQSLRNKVDELQANVKFLEEYESACLLAIRLQTL</sequence>
<feature type="chain" id="PRO_5043763145" evidence="1">
    <location>
        <begin position="27"/>
        <end position="140"/>
    </location>
</feature>
<gene>
    <name evidence="2" type="ORF">FSCOSCO3_A032585</name>
</gene>
<evidence type="ECO:0000313" key="2">
    <source>
        <dbReference type="EMBL" id="CAK6977351.1"/>
    </source>
</evidence>
<evidence type="ECO:0000313" key="3">
    <source>
        <dbReference type="Proteomes" id="UP001314229"/>
    </source>
</evidence>
<keyword evidence="1" id="KW-0732">Signal</keyword>
<organism evidence="2 3">
    <name type="scientific">Scomber scombrus</name>
    <name type="common">Atlantic mackerel</name>
    <name type="synonym">Scomber vernalis</name>
    <dbReference type="NCBI Taxonomy" id="13677"/>
    <lineage>
        <taxon>Eukaryota</taxon>
        <taxon>Metazoa</taxon>
        <taxon>Chordata</taxon>
        <taxon>Craniata</taxon>
        <taxon>Vertebrata</taxon>
        <taxon>Euteleostomi</taxon>
        <taxon>Actinopterygii</taxon>
        <taxon>Neopterygii</taxon>
        <taxon>Teleostei</taxon>
        <taxon>Neoteleostei</taxon>
        <taxon>Acanthomorphata</taxon>
        <taxon>Pelagiaria</taxon>
        <taxon>Scombriformes</taxon>
        <taxon>Scombridae</taxon>
        <taxon>Scomber</taxon>
    </lineage>
</organism>
<dbReference type="EMBL" id="CAWUFR010000404">
    <property type="protein sequence ID" value="CAK6977351.1"/>
    <property type="molecule type" value="Genomic_DNA"/>
</dbReference>
<dbReference type="AlphaFoldDB" id="A0AAV1Q060"/>
<feature type="signal peptide" evidence="1">
    <location>
        <begin position="1"/>
        <end position="26"/>
    </location>
</feature>
<protein>
    <submittedName>
        <fullName evidence="2">Uncharacterized protein LOC109615369 isoform X2</fullName>
    </submittedName>
</protein>
<reference evidence="2 3" key="1">
    <citation type="submission" date="2024-01" db="EMBL/GenBank/DDBJ databases">
        <authorList>
            <person name="Alioto T."/>
            <person name="Alioto T."/>
            <person name="Gomez Garrido J."/>
        </authorList>
    </citation>
    <scope>NUCLEOTIDE SEQUENCE [LARGE SCALE GENOMIC DNA]</scope>
</reference>
<proteinExistence type="predicted"/>
<dbReference type="Proteomes" id="UP001314229">
    <property type="component" value="Unassembled WGS sequence"/>
</dbReference>
<name>A0AAV1Q060_SCOSC</name>
<keyword evidence="3" id="KW-1185">Reference proteome</keyword>
<evidence type="ECO:0000256" key="1">
    <source>
        <dbReference type="SAM" id="SignalP"/>
    </source>
</evidence>